<keyword evidence="3" id="KW-1185">Reference proteome</keyword>
<dbReference type="EnsemblPlants" id="AET3Gv20756700.4">
    <property type="protein sequence ID" value="AET3Gv20756700.4"/>
    <property type="gene ID" value="AET3Gv20756700"/>
</dbReference>
<dbReference type="Proteomes" id="UP000015105">
    <property type="component" value="Chromosome 3D"/>
</dbReference>
<organism evidence="2 3">
    <name type="scientific">Aegilops tauschii subsp. strangulata</name>
    <name type="common">Goatgrass</name>
    <dbReference type="NCBI Taxonomy" id="200361"/>
    <lineage>
        <taxon>Eukaryota</taxon>
        <taxon>Viridiplantae</taxon>
        <taxon>Streptophyta</taxon>
        <taxon>Embryophyta</taxon>
        <taxon>Tracheophyta</taxon>
        <taxon>Spermatophyta</taxon>
        <taxon>Magnoliopsida</taxon>
        <taxon>Liliopsida</taxon>
        <taxon>Poales</taxon>
        <taxon>Poaceae</taxon>
        <taxon>BOP clade</taxon>
        <taxon>Pooideae</taxon>
        <taxon>Triticodae</taxon>
        <taxon>Triticeae</taxon>
        <taxon>Triticinae</taxon>
        <taxon>Aegilops</taxon>
    </lineage>
</organism>
<reference evidence="2" key="3">
    <citation type="journal article" date="2017" name="Nature">
        <title>Genome sequence of the progenitor of the wheat D genome Aegilops tauschii.</title>
        <authorList>
            <person name="Luo M.C."/>
            <person name="Gu Y.Q."/>
            <person name="Puiu D."/>
            <person name="Wang H."/>
            <person name="Twardziok S.O."/>
            <person name="Deal K.R."/>
            <person name="Huo N."/>
            <person name="Zhu T."/>
            <person name="Wang L."/>
            <person name="Wang Y."/>
            <person name="McGuire P.E."/>
            <person name="Liu S."/>
            <person name="Long H."/>
            <person name="Ramasamy R.K."/>
            <person name="Rodriguez J.C."/>
            <person name="Van S.L."/>
            <person name="Yuan L."/>
            <person name="Wang Z."/>
            <person name="Xia Z."/>
            <person name="Xiao L."/>
            <person name="Anderson O.D."/>
            <person name="Ouyang S."/>
            <person name="Liang Y."/>
            <person name="Zimin A.V."/>
            <person name="Pertea G."/>
            <person name="Qi P."/>
            <person name="Bennetzen J.L."/>
            <person name="Dai X."/>
            <person name="Dawson M.W."/>
            <person name="Muller H.G."/>
            <person name="Kugler K."/>
            <person name="Rivarola-Duarte L."/>
            <person name="Spannagl M."/>
            <person name="Mayer K.F.X."/>
            <person name="Lu F.H."/>
            <person name="Bevan M.W."/>
            <person name="Leroy P."/>
            <person name="Li P."/>
            <person name="You F.M."/>
            <person name="Sun Q."/>
            <person name="Liu Z."/>
            <person name="Lyons E."/>
            <person name="Wicker T."/>
            <person name="Salzberg S.L."/>
            <person name="Devos K.M."/>
            <person name="Dvorak J."/>
        </authorList>
    </citation>
    <scope>NUCLEOTIDE SEQUENCE [LARGE SCALE GENOMIC DNA]</scope>
    <source>
        <strain evidence="2">cv. AL8/78</strain>
    </source>
</reference>
<sequence>MLEFKHYAAGSRWRQTTVSRKDHREKGDETDGFYGGIRKLQTKDEISTWRRFWPVDVLS</sequence>
<dbReference type="EnsemblPlants" id="AET3Gv20756700.8">
    <property type="protein sequence ID" value="AET3Gv20756700.8"/>
    <property type="gene ID" value="AET3Gv20756700"/>
</dbReference>
<dbReference type="AlphaFoldDB" id="A0A453FRC5"/>
<dbReference type="Gramene" id="AET3Gv20756700.8">
    <property type="protein sequence ID" value="AET3Gv20756700.8"/>
    <property type="gene ID" value="AET3Gv20756700"/>
</dbReference>
<dbReference type="EnsemblPlants" id="AET3Gv20756700.9">
    <property type="protein sequence ID" value="AET3Gv20756700.9"/>
    <property type="gene ID" value="AET3Gv20756700"/>
</dbReference>
<dbReference type="Gramene" id="AET3Gv20756700.9">
    <property type="protein sequence ID" value="AET3Gv20756700.9"/>
    <property type="gene ID" value="AET3Gv20756700"/>
</dbReference>
<dbReference type="EnsemblPlants" id="AET3Gv20756700.1">
    <property type="protein sequence ID" value="AET3Gv20756700.1"/>
    <property type="gene ID" value="AET3Gv20756700"/>
</dbReference>
<accession>A0A453FRC5</accession>
<reference evidence="2" key="5">
    <citation type="journal article" date="2021" name="G3 (Bethesda)">
        <title>Aegilops tauschii genome assembly Aet v5.0 features greater sequence contiguity and improved annotation.</title>
        <authorList>
            <person name="Wang L."/>
            <person name="Zhu T."/>
            <person name="Rodriguez J.C."/>
            <person name="Deal K.R."/>
            <person name="Dubcovsky J."/>
            <person name="McGuire P.E."/>
            <person name="Lux T."/>
            <person name="Spannagl M."/>
            <person name="Mayer K.F.X."/>
            <person name="Baldrich P."/>
            <person name="Meyers B.C."/>
            <person name="Huo N."/>
            <person name="Gu Y.Q."/>
            <person name="Zhou H."/>
            <person name="Devos K.M."/>
            <person name="Bennetzen J.L."/>
            <person name="Unver T."/>
            <person name="Budak H."/>
            <person name="Gulick P.J."/>
            <person name="Galiba G."/>
            <person name="Kalapos B."/>
            <person name="Nelson D.R."/>
            <person name="Li P."/>
            <person name="You F.M."/>
            <person name="Luo M.C."/>
            <person name="Dvorak J."/>
        </authorList>
    </citation>
    <scope>NUCLEOTIDE SEQUENCE [LARGE SCALE GENOMIC DNA]</scope>
    <source>
        <strain evidence="2">cv. AL8/78</strain>
    </source>
</reference>
<dbReference type="Gramene" id="AET3Gv20756700.1">
    <property type="protein sequence ID" value="AET3Gv20756700.1"/>
    <property type="gene ID" value="AET3Gv20756700"/>
</dbReference>
<feature type="compositionally biased region" description="Basic and acidic residues" evidence="1">
    <location>
        <begin position="19"/>
        <end position="29"/>
    </location>
</feature>
<reference evidence="3" key="1">
    <citation type="journal article" date="2014" name="Science">
        <title>Ancient hybridizations among the ancestral genomes of bread wheat.</title>
        <authorList>
            <consortium name="International Wheat Genome Sequencing Consortium,"/>
            <person name="Marcussen T."/>
            <person name="Sandve S.R."/>
            <person name="Heier L."/>
            <person name="Spannagl M."/>
            <person name="Pfeifer M."/>
            <person name="Jakobsen K.S."/>
            <person name="Wulff B.B."/>
            <person name="Steuernagel B."/>
            <person name="Mayer K.F."/>
            <person name="Olsen O.A."/>
        </authorList>
    </citation>
    <scope>NUCLEOTIDE SEQUENCE [LARGE SCALE GENOMIC DNA]</scope>
    <source>
        <strain evidence="3">cv. AL8/78</strain>
    </source>
</reference>
<feature type="region of interest" description="Disordered" evidence="1">
    <location>
        <begin position="1"/>
        <end position="30"/>
    </location>
</feature>
<dbReference type="PANTHER" id="PTHR31482">
    <property type="entry name" value="ESTS AU081301(E20138)"/>
    <property type="match status" value="1"/>
</dbReference>
<reference evidence="2" key="4">
    <citation type="submission" date="2019-03" db="UniProtKB">
        <authorList>
            <consortium name="EnsemblPlants"/>
        </authorList>
    </citation>
    <scope>IDENTIFICATION</scope>
</reference>
<reference evidence="3" key="2">
    <citation type="journal article" date="2017" name="Nat. Plants">
        <title>The Aegilops tauschii genome reveals multiple impacts of transposons.</title>
        <authorList>
            <person name="Zhao G."/>
            <person name="Zou C."/>
            <person name="Li K."/>
            <person name="Wang K."/>
            <person name="Li T."/>
            <person name="Gao L."/>
            <person name="Zhang X."/>
            <person name="Wang H."/>
            <person name="Yang Z."/>
            <person name="Liu X."/>
            <person name="Jiang W."/>
            <person name="Mao L."/>
            <person name="Kong X."/>
            <person name="Jiao Y."/>
            <person name="Jia J."/>
        </authorList>
    </citation>
    <scope>NUCLEOTIDE SEQUENCE [LARGE SCALE GENOMIC DNA]</scope>
    <source>
        <strain evidence="3">cv. AL8/78</strain>
    </source>
</reference>
<proteinExistence type="predicted"/>
<dbReference type="Gramene" id="AET3Gv20756700.4">
    <property type="protein sequence ID" value="AET3Gv20756700.4"/>
    <property type="gene ID" value="AET3Gv20756700"/>
</dbReference>
<name>A0A453FRC5_AEGTS</name>
<evidence type="ECO:0000256" key="1">
    <source>
        <dbReference type="SAM" id="MobiDB-lite"/>
    </source>
</evidence>
<protein>
    <submittedName>
        <fullName evidence="2">Uncharacterized protein</fullName>
    </submittedName>
</protein>
<dbReference type="PANTHER" id="PTHR31482:SF4">
    <property type="entry name" value="OS01G0806200 PROTEIN"/>
    <property type="match status" value="1"/>
</dbReference>
<evidence type="ECO:0000313" key="3">
    <source>
        <dbReference type="Proteomes" id="UP000015105"/>
    </source>
</evidence>
<evidence type="ECO:0000313" key="2">
    <source>
        <dbReference type="EnsemblPlants" id="AET3Gv20756700.1"/>
    </source>
</evidence>